<keyword evidence="1" id="KW-0472">Membrane</keyword>
<dbReference type="Proteomes" id="UP000499080">
    <property type="component" value="Unassembled WGS sequence"/>
</dbReference>
<keyword evidence="1" id="KW-1133">Transmembrane helix</keyword>
<comment type="caution">
    <text evidence="2">The sequence shown here is derived from an EMBL/GenBank/DDBJ whole genome shotgun (WGS) entry which is preliminary data.</text>
</comment>
<evidence type="ECO:0000313" key="2">
    <source>
        <dbReference type="EMBL" id="GBM52919.1"/>
    </source>
</evidence>
<sequence length="100" mass="11027">MILASAYITQSLHFILVALKLMVLYFLKDHLCLAYRIESGAGDFRVLQVGAHCLFFPNPILQVSFYCQASAGSGSKLLGNVGGQLRSEAMLLLLLNEDFM</sequence>
<proteinExistence type="predicted"/>
<keyword evidence="1" id="KW-0812">Transmembrane</keyword>
<accession>A0A4Y2GJK9</accession>
<dbReference type="EMBL" id="BGPR01001400">
    <property type="protein sequence ID" value="GBM52919.1"/>
    <property type="molecule type" value="Genomic_DNA"/>
</dbReference>
<evidence type="ECO:0000313" key="3">
    <source>
        <dbReference type="Proteomes" id="UP000499080"/>
    </source>
</evidence>
<feature type="transmembrane region" description="Helical" evidence="1">
    <location>
        <begin position="6"/>
        <end position="27"/>
    </location>
</feature>
<keyword evidence="3" id="KW-1185">Reference proteome</keyword>
<protein>
    <submittedName>
        <fullName evidence="2">Uncharacterized protein</fullName>
    </submittedName>
</protein>
<organism evidence="2 3">
    <name type="scientific">Araneus ventricosus</name>
    <name type="common">Orbweaver spider</name>
    <name type="synonym">Epeira ventricosa</name>
    <dbReference type="NCBI Taxonomy" id="182803"/>
    <lineage>
        <taxon>Eukaryota</taxon>
        <taxon>Metazoa</taxon>
        <taxon>Ecdysozoa</taxon>
        <taxon>Arthropoda</taxon>
        <taxon>Chelicerata</taxon>
        <taxon>Arachnida</taxon>
        <taxon>Araneae</taxon>
        <taxon>Araneomorphae</taxon>
        <taxon>Entelegynae</taxon>
        <taxon>Araneoidea</taxon>
        <taxon>Araneidae</taxon>
        <taxon>Araneus</taxon>
    </lineage>
</organism>
<name>A0A4Y2GJK9_ARAVE</name>
<dbReference type="AlphaFoldDB" id="A0A4Y2GJK9"/>
<evidence type="ECO:0000256" key="1">
    <source>
        <dbReference type="SAM" id="Phobius"/>
    </source>
</evidence>
<gene>
    <name evidence="2" type="ORF">AVEN_60117_1</name>
</gene>
<reference evidence="2 3" key="1">
    <citation type="journal article" date="2019" name="Sci. Rep.">
        <title>Orb-weaving spider Araneus ventricosus genome elucidates the spidroin gene catalogue.</title>
        <authorList>
            <person name="Kono N."/>
            <person name="Nakamura H."/>
            <person name="Ohtoshi R."/>
            <person name="Moran D.A.P."/>
            <person name="Shinohara A."/>
            <person name="Yoshida Y."/>
            <person name="Fujiwara M."/>
            <person name="Mori M."/>
            <person name="Tomita M."/>
            <person name="Arakawa K."/>
        </authorList>
    </citation>
    <scope>NUCLEOTIDE SEQUENCE [LARGE SCALE GENOMIC DNA]</scope>
</reference>